<dbReference type="eggNOG" id="COG0358">
    <property type="taxonomic scope" value="Bacteria"/>
</dbReference>
<dbReference type="Gene3D" id="3.90.580.10">
    <property type="entry name" value="Zinc finger, CHC2-type domain"/>
    <property type="match status" value="1"/>
</dbReference>
<sequence>MNYQEKIKHIQTHFPMSVLLKKLNIIPPNFNINHRFPCPIHQGKNPTCCHLTSDNKIHCWKCCKDYDIIDVYMAIRQIKSFHEAIQKIAGFMNSFEFKALNKQEKEITKITINPLKQLYQPMKSKQSVDEKEINIKKNNYLKRSHLYSTQLEIIIIIY</sequence>
<dbReference type="EMBL" id="AP006628">
    <property type="protein sequence ID" value="BAD04421.1"/>
    <property type="molecule type" value="Genomic_DNA"/>
</dbReference>
<dbReference type="GO" id="GO:0006260">
    <property type="term" value="P:DNA replication"/>
    <property type="evidence" value="ECO:0007669"/>
    <property type="project" value="InterPro"/>
</dbReference>
<dbReference type="GO" id="GO:0008270">
    <property type="term" value="F:zinc ion binding"/>
    <property type="evidence" value="ECO:0007669"/>
    <property type="project" value="InterPro"/>
</dbReference>
<dbReference type="STRING" id="262768.PAM_336"/>
<evidence type="ECO:0000313" key="1">
    <source>
        <dbReference type="EMBL" id="BAD04421.1"/>
    </source>
</evidence>
<dbReference type="AlphaFoldDB" id="Q6YQN7"/>
<dbReference type="GO" id="GO:0003677">
    <property type="term" value="F:DNA binding"/>
    <property type="evidence" value="ECO:0007669"/>
    <property type="project" value="InterPro"/>
</dbReference>
<name>Q6YQN7_ONYPE</name>
<evidence type="ECO:0008006" key="3">
    <source>
        <dbReference type="Google" id="ProtNLM"/>
    </source>
</evidence>
<dbReference type="KEGG" id="poy:PAM_336"/>
<dbReference type="Proteomes" id="UP000002523">
    <property type="component" value="Chromosome"/>
</dbReference>
<organism evidence="1 2">
    <name type="scientific">Onion yellows phytoplasma (strain OY-M)</name>
    <dbReference type="NCBI Taxonomy" id="262768"/>
    <lineage>
        <taxon>Bacteria</taxon>
        <taxon>Bacillati</taxon>
        <taxon>Mycoplasmatota</taxon>
        <taxon>Mollicutes</taxon>
        <taxon>Acholeplasmatales</taxon>
        <taxon>Acholeplasmataceae</taxon>
        <taxon>Candidatus Phytoplasma</taxon>
        <taxon>16SrI (Aster yellows group)</taxon>
    </lineage>
</organism>
<keyword evidence="2" id="KW-1185">Reference proteome</keyword>
<gene>
    <name evidence="1" type="ordered locus">PAM_336</name>
</gene>
<dbReference type="HOGENOM" id="CLU_1935901_0_0_14"/>
<accession>Q6YQN7</accession>
<dbReference type="InterPro" id="IPR036977">
    <property type="entry name" value="DNA_primase_Znf_CHC2"/>
</dbReference>
<evidence type="ECO:0000313" key="2">
    <source>
        <dbReference type="Proteomes" id="UP000002523"/>
    </source>
</evidence>
<protein>
    <recommendedName>
        <fullName evidence="3">DNA primase</fullName>
    </recommendedName>
</protein>
<dbReference type="SUPFAM" id="SSF57783">
    <property type="entry name" value="Zinc beta-ribbon"/>
    <property type="match status" value="1"/>
</dbReference>
<proteinExistence type="predicted"/>
<reference evidence="1 2" key="1">
    <citation type="journal article" date="2004" name="Nat. Genet.">
        <title>Reductive evolution suggested from the complete genome sequence of a plant-pathogenic phytoplasma.</title>
        <authorList>
            <person name="Oshima K."/>
            <person name="Kakizawa S."/>
            <person name="Nishigawa H."/>
            <person name="Jung H.-Y."/>
            <person name="Wei W."/>
            <person name="Suzuki S."/>
            <person name="Arashida R."/>
            <person name="Nakata D."/>
            <person name="Miyata S."/>
            <person name="Ugaki M."/>
            <person name="Namba S."/>
        </authorList>
    </citation>
    <scope>NUCLEOTIDE SEQUENCE [LARGE SCALE GENOMIC DNA]</scope>
    <source>
        <strain evidence="2">OY-M</strain>
    </source>
</reference>